<evidence type="ECO:0000313" key="4">
    <source>
        <dbReference type="Proteomes" id="UP000796880"/>
    </source>
</evidence>
<name>A0A8K0GX23_9ROSA</name>
<keyword evidence="2" id="KW-0812">Transmembrane</keyword>
<feature type="region of interest" description="Disordered" evidence="1">
    <location>
        <begin position="1"/>
        <end position="27"/>
    </location>
</feature>
<dbReference type="EMBL" id="VOIH02000009">
    <property type="protein sequence ID" value="KAF3437710.1"/>
    <property type="molecule type" value="Genomic_DNA"/>
</dbReference>
<evidence type="ECO:0000313" key="3">
    <source>
        <dbReference type="EMBL" id="KAF3437710.1"/>
    </source>
</evidence>
<comment type="caution">
    <text evidence="3">The sequence shown here is derived from an EMBL/GenBank/DDBJ whole genome shotgun (WGS) entry which is preliminary data.</text>
</comment>
<dbReference type="AlphaFoldDB" id="A0A8K0GX23"/>
<sequence>MEEKQTEIVETVANPDGTPPNPNPRTVRTKVPQVEIHLFRRGKGPIDVFKSDLGGWEQDQLEVRSILEKYGFKSLFAFNPGSGRGVPIRFHTRNGRSLLPYRDGSVVYVDGEPKDSLMKPVTKILLGVAVITFLITLALKETPEWIQKLNIFGGNFPPWILACVVIVFTRMRKRTRDLLKRYGLIQNVSLDLICPFLIMYSHVTDGGESSLLARADRRTGMDFTRADSTTDCNTQNSNSHSQRQ</sequence>
<organism evidence="3 4">
    <name type="scientific">Rhamnella rubrinervis</name>
    <dbReference type="NCBI Taxonomy" id="2594499"/>
    <lineage>
        <taxon>Eukaryota</taxon>
        <taxon>Viridiplantae</taxon>
        <taxon>Streptophyta</taxon>
        <taxon>Embryophyta</taxon>
        <taxon>Tracheophyta</taxon>
        <taxon>Spermatophyta</taxon>
        <taxon>Magnoliopsida</taxon>
        <taxon>eudicotyledons</taxon>
        <taxon>Gunneridae</taxon>
        <taxon>Pentapetalae</taxon>
        <taxon>rosids</taxon>
        <taxon>fabids</taxon>
        <taxon>Rosales</taxon>
        <taxon>Rhamnaceae</taxon>
        <taxon>rhamnoid group</taxon>
        <taxon>Rhamneae</taxon>
        <taxon>Rhamnella</taxon>
    </lineage>
</organism>
<proteinExistence type="predicted"/>
<dbReference type="Proteomes" id="UP000796880">
    <property type="component" value="Unassembled WGS sequence"/>
</dbReference>
<feature type="compositionally biased region" description="Polar residues" evidence="1">
    <location>
        <begin position="226"/>
        <end position="244"/>
    </location>
</feature>
<evidence type="ECO:0000256" key="2">
    <source>
        <dbReference type="SAM" id="Phobius"/>
    </source>
</evidence>
<keyword evidence="2" id="KW-0472">Membrane</keyword>
<protein>
    <submittedName>
        <fullName evidence="3">Uncharacterized protein</fullName>
    </submittedName>
</protein>
<dbReference type="OrthoDB" id="658712at2759"/>
<evidence type="ECO:0000256" key="1">
    <source>
        <dbReference type="SAM" id="MobiDB-lite"/>
    </source>
</evidence>
<keyword evidence="2" id="KW-1133">Transmembrane helix</keyword>
<feature type="region of interest" description="Disordered" evidence="1">
    <location>
        <begin position="224"/>
        <end position="244"/>
    </location>
</feature>
<keyword evidence="4" id="KW-1185">Reference proteome</keyword>
<dbReference type="PANTHER" id="PTHR35475:SF1">
    <property type="entry name" value="WD REPEAT PROTEIN"/>
    <property type="match status" value="1"/>
</dbReference>
<feature type="transmembrane region" description="Helical" evidence="2">
    <location>
        <begin position="151"/>
        <end position="171"/>
    </location>
</feature>
<gene>
    <name evidence="3" type="ORF">FNV43_RR20466</name>
</gene>
<feature type="transmembrane region" description="Helical" evidence="2">
    <location>
        <begin position="121"/>
        <end position="139"/>
    </location>
</feature>
<accession>A0A8K0GX23</accession>
<reference evidence="3" key="1">
    <citation type="submission" date="2020-03" db="EMBL/GenBank/DDBJ databases">
        <title>A high-quality chromosome-level genome assembly of a woody plant with both climbing and erect habits, Rhamnella rubrinervis.</title>
        <authorList>
            <person name="Lu Z."/>
            <person name="Yang Y."/>
            <person name="Zhu X."/>
            <person name="Sun Y."/>
        </authorList>
    </citation>
    <scope>NUCLEOTIDE SEQUENCE</scope>
    <source>
        <strain evidence="3">BYM</strain>
        <tissue evidence="3">Leaf</tissue>
    </source>
</reference>
<dbReference type="PANTHER" id="PTHR35475">
    <property type="entry name" value="WD REPEAT PROTEIN"/>
    <property type="match status" value="1"/>
</dbReference>